<evidence type="ECO:0000313" key="1">
    <source>
        <dbReference type="EMBL" id="MFC0603866.1"/>
    </source>
</evidence>
<keyword evidence="2" id="KW-1185">Reference proteome</keyword>
<name>A0ABV6Q8X2_9FLAO</name>
<dbReference type="InterPro" id="IPR011659">
    <property type="entry name" value="WD40"/>
</dbReference>
<reference evidence="1 2" key="1">
    <citation type="submission" date="2024-09" db="EMBL/GenBank/DDBJ databases">
        <authorList>
            <person name="Sun Q."/>
            <person name="Mori K."/>
        </authorList>
    </citation>
    <scope>NUCLEOTIDE SEQUENCE [LARGE SCALE GENOMIC DNA]</scope>
    <source>
        <strain evidence="1 2">NCAIM B.02481</strain>
    </source>
</reference>
<dbReference type="SUPFAM" id="SSF82171">
    <property type="entry name" value="DPP6 N-terminal domain-like"/>
    <property type="match status" value="1"/>
</dbReference>
<evidence type="ECO:0008006" key="3">
    <source>
        <dbReference type="Google" id="ProtNLM"/>
    </source>
</evidence>
<dbReference type="InterPro" id="IPR008969">
    <property type="entry name" value="CarboxyPept-like_regulatory"/>
</dbReference>
<sequence>MKSTIHLLFTAFMFCAYTSLNTTDPVKKTKRDDLNKSGYTYAVNVSKINSKYSEIASGTFRNRLVIVSSKKIGALGNGVDPITNEPFTDLFCTSINSYGELSQPLLFSRIINTKDNEGQVAFSPNEYTMYYTRSQRTNSSNYKLFKAELEKDSYGNWINELELAISSDDYSIENPHVSNDGAYLYFSSNMKGGFGGFDIYKAPINDDGSLGTPENLGNTINTSSDEKYPHTTKDGKELFFSSKGHNSIGGFDIFISNIINNDYKSPRNLGHNINSDKDEIAFIFLDNEKGVFSSNKNNEHNAFNLYRFKSRAIYQELKGIVITEEDKILPNATVVLLNSEGQELERQITSKDASYSFKIKAYEDYQLVVIKEGFKDYTLKFQSEETQLKAILKLSSKVSYNQKH</sequence>
<gene>
    <name evidence="1" type="ORF">ACFFGA_04820</name>
</gene>
<evidence type="ECO:0000313" key="2">
    <source>
        <dbReference type="Proteomes" id="UP001589832"/>
    </source>
</evidence>
<proteinExistence type="predicted"/>
<dbReference type="SUPFAM" id="SSF49464">
    <property type="entry name" value="Carboxypeptidase regulatory domain-like"/>
    <property type="match status" value="1"/>
</dbReference>
<dbReference type="Proteomes" id="UP001589832">
    <property type="component" value="Unassembled WGS sequence"/>
</dbReference>
<organism evidence="1 2">
    <name type="scientific">Winogradskyella pulchriflava</name>
    <dbReference type="NCBI Taxonomy" id="1110688"/>
    <lineage>
        <taxon>Bacteria</taxon>
        <taxon>Pseudomonadati</taxon>
        <taxon>Bacteroidota</taxon>
        <taxon>Flavobacteriia</taxon>
        <taxon>Flavobacteriales</taxon>
        <taxon>Flavobacteriaceae</taxon>
        <taxon>Winogradskyella</taxon>
    </lineage>
</organism>
<dbReference type="EMBL" id="JBHLTQ010000001">
    <property type="protein sequence ID" value="MFC0603866.1"/>
    <property type="molecule type" value="Genomic_DNA"/>
</dbReference>
<dbReference type="RefSeq" id="WP_386060427.1">
    <property type="nucleotide sequence ID" value="NZ_JBHLTQ010000001.1"/>
</dbReference>
<comment type="caution">
    <text evidence="1">The sequence shown here is derived from an EMBL/GenBank/DDBJ whole genome shotgun (WGS) entry which is preliminary data.</text>
</comment>
<protein>
    <recommendedName>
        <fullName evidence="3">WD40 repeat protein</fullName>
    </recommendedName>
</protein>
<dbReference type="InterPro" id="IPR011042">
    <property type="entry name" value="6-blade_b-propeller_TolB-like"/>
</dbReference>
<dbReference type="Pfam" id="PF07676">
    <property type="entry name" value="PD40"/>
    <property type="match status" value="3"/>
</dbReference>
<accession>A0ABV6Q8X2</accession>
<dbReference type="Gene3D" id="2.120.10.30">
    <property type="entry name" value="TolB, C-terminal domain"/>
    <property type="match status" value="1"/>
</dbReference>